<dbReference type="RefSeq" id="WP_211860928.1">
    <property type="nucleotide sequence ID" value="NZ_JAAEDM010000008.1"/>
</dbReference>
<feature type="domain" description="CD-NTase associated protein 4-like DNA endonuclease" evidence="1">
    <location>
        <begin position="16"/>
        <end position="218"/>
    </location>
</feature>
<gene>
    <name evidence="2" type="ORF">GXW76_05175</name>
</gene>
<comment type="caution">
    <text evidence="2">The sequence shown here is derived from an EMBL/GenBank/DDBJ whole genome shotgun (WGS) entry which is preliminary data.</text>
</comment>
<name>A0A9X9WTS6_9PROT</name>
<accession>A0A9X9WTS6</accession>
<reference evidence="2" key="2">
    <citation type="journal article" date="2021" name="Syst. Appl. Microbiol.">
        <title>Roseomonas hellenica sp. nov., isolated from roots of wild-growing Alkanna tinctoria.</title>
        <authorList>
            <person name="Rat A."/>
            <person name="Naranjo H.D."/>
            <person name="Lebbe L."/>
            <person name="Cnockaert M."/>
            <person name="Krigas N."/>
            <person name="Grigoriadou K."/>
            <person name="Maloupa E."/>
            <person name="Willems A."/>
        </authorList>
    </citation>
    <scope>NUCLEOTIDE SEQUENCE</scope>
    <source>
        <strain evidence="2">LMG 31231</strain>
    </source>
</reference>
<organism evidence="2 3">
    <name type="scientific">Neoroseomonas soli</name>
    <dbReference type="NCBI Taxonomy" id="1081025"/>
    <lineage>
        <taxon>Bacteria</taxon>
        <taxon>Pseudomonadati</taxon>
        <taxon>Pseudomonadota</taxon>
        <taxon>Alphaproteobacteria</taxon>
        <taxon>Acetobacterales</taxon>
        <taxon>Acetobacteraceae</taxon>
        <taxon>Neoroseomonas</taxon>
    </lineage>
</organism>
<proteinExistence type="predicted"/>
<dbReference type="EMBL" id="JAAEDM010000008">
    <property type="protein sequence ID" value="MBR0670555.1"/>
    <property type="molecule type" value="Genomic_DNA"/>
</dbReference>
<dbReference type="GO" id="GO:0004518">
    <property type="term" value="F:nuclease activity"/>
    <property type="evidence" value="ECO:0007669"/>
    <property type="project" value="InterPro"/>
</dbReference>
<dbReference type="InterPro" id="IPR025382">
    <property type="entry name" value="Cap4-like_endonuclease_dom"/>
</dbReference>
<reference evidence="2" key="1">
    <citation type="submission" date="2020-01" db="EMBL/GenBank/DDBJ databases">
        <authorList>
            <person name="Rat A."/>
        </authorList>
    </citation>
    <scope>NUCLEOTIDE SEQUENCE</scope>
    <source>
        <strain evidence="2">LMG 31231</strain>
    </source>
</reference>
<keyword evidence="3" id="KW-1185">Reference proteome</keyword>
<dbReference type="Pfam" id="PF14130">
    <property type="entry name" value="Cap4_nuclease"/>
    <property type="match status" value="1"/>
</dbReference>
<protein>
    <submittedName>
        <fullName evidence="2">DUF4297 domain-containing protein</fullName>
    </submittedName>
</protein>
<dbReference type="AlphaFoldDB" id="A0A9X9WTS6"/>
<evidence type="ECO:0000313" key="3">
    <source>
        <dbReference type="Proteomes" id="UP001138751"/>
    </source>
</evidence>
<sequence>MTAHASVILQAQPREKAGARTGARFAFQVHASLEKLLELHEAGHDYRALFDHFDDLTIMVGSGEPTGLRLYQIKGREPGPWKPGNLCVASGDAPRTTIGKMYHHTVAFGGQVEAAIFLTNAPFEFNLAAGGLSTPDHMAIAYPELAAKAKATFAKALEPDFPSPRTPDEGNIIHFERTRVPLHSYDTYMRGRLIELFSDLPGPAIAPLYRTLVADVTAKSNDTTVCATIDELYGRKGLCRGDVDNVLAAAQKHRNILDHWGSVEQELTAAGQALPARLRLQNTIATYLRNRSKRTPATTKLHAALKHAAATASCSLLSAATLIDAAALLAGQVDPDLKAAYDDLTWEAALLVEAFDAVNGQ</sequence>
<evidence type="ECO:0000259" key="1">
    <source>
        <dbReference type="Pfam" id="PF14130"/>
    </source>
</evidence>
<dbReference type="Proteomes" id="UP001138751">
    <property type="component" value="Unassembled WGS sequence"/>
</dbReference>
<evidence type="ECO:0000313" key="2">
    <source>
        <dbReference type="EMBL" id="MBR0670555.1"/>
    </source>
</evidence>